<reference evidence="2 3" key="1">
    <citation type="submission" date="2019-05" db="EMBL/GenBank/DDBJ databases">
        <title>Another draft genome of Portunus trituberculatus and its Hox gene families provides insights of decapod evolution.</title>
        <authorList>
            <person name="Jeong J.-H."/>
            <person name="Song I."/>
            <person name="Kim S."/>
            <person name="Choi T."/>
            <person name="Kim D."/>
            <person name="Ryu S."/>
            <person name="Kim W."/>
        </authorList>
    </citation>
    <scope>NUCLEOTIDE SEQUENCE [LARGE SCALE GENOMIC DNA]</scope>
    <source>
        <tissue evidence="2">Muscle</tissue>
    </source>
</reference>
<name>A0A5B7DJI4_PORTR</name>
<evidence type="ECO:0000313" key="3">
    <source>
        <dbReference type="Proteomes" id="UP000324222"/>
    </source>
</evidence>
<feature type="compositionally biased region" description="Low complexity" evidence="1">
    <location>
        <begin position="13"/>
        <end position="28"/>
    </location>
</feature>
<evidence type="ECO:0000313" key="2">
    <source>
        <dbReference type="EMBL" id="MPC21305.1"/>
    </source>
</evidence>
<comment type="caution">
    <text evidence="2">The sequence shown here is derived from an EMBL/GenBank/DDBJ whole genome shotgun (WGS) entry which is preliminary data.</text>
</comment>
<proteinExistence type="predicted"/>
<evidence type="ECO:0000256" key="1">
    <source>
        <dbReference type="SAM" id="MobiDB-lite"/>
    </source>
</evidence>
<organism evidence="2 3">
    <name type="scientific">Portunus trituberculatus</name>
    <name type="common">Swimming crab</name>
    <name type="synonym">Neptunus trituberculatus</name>
    <dbReference type="NCBI Taxonomy" id="210409"/>
    <lineage>
        <taxon>Eukaryota</taxon>
        <taxon>Metazoa</taxon>
        <taxon>Ecdysozoa</taxon>
        <taxon>Arthropoda</taxon>
        <taxon>Crustacea</taxon>
        <taxon>Multicrustacea</taxon>
        <taxon>Malacostraca</taxon>
        <taxon>Eumalacostraca</taxon>
        <taxon>Eucarida</taxon>
        <taxon>Decapoda</taxon>
        <taxon>Pleocyemata</taxon>
        <taxon>Brachyura</taxon>
        <taxon>Eubrachyura</taxon>
        <taxon>Portunoidea</taxon>
        <taxon>Portunidae</taxon>
        <taxon>Portuninae</taxon>
        <taxon>Portunus</taxon>
    </lineage>
</organism>
<protein>
    <submittedName>
        <fullName evidence="2">Uncharacterized protein</fullName>
    </submittedName>
</protein>
<dbReference type="EMBL" id="VSRR010000963">
    <property type="protein sequence ID" value="MPC21305.1"/>
    <property type="molecule type" value="Genomic_DNA"/>
</dbReference>
<dbReference type="Proteomes" id="UP000324222">
    <property type="component" value="Unassembled WGS sequence"/>
</dbReference>
<sequence length="74" mass="8516">MHHPPTYRLAGTHRLPIPSLLHPLPHSHVNNDNKEAEKKLTYPRLAEARRQKHLRFMGSCGEIGEIGQDTEMRV</sequence>
<keyword evidence="3" id="KW-1185">Reference proteome</keyword>
<feature type="region of interest" description="Disordered" evidence="1">
    <location>
        <begin position="1"/>
        <end position="37"/>
    </location>
</feature>
<dbReference type="AlphaFoldDB" id="A0A5B7DJI4"/>
<gene>
    <name evidence="2" type="ORF">E2C01_014288</name>
</gene>
<accession>A0A5B7DJI4</accession>